<organism evidence="1 2">
    <name type="scientific">Methylobacterium goesingense</name>
    <dbReference type="NCBI Taxonomy" id="243690"/>
    <lineage>
        <taxon>Bacteria</taxon>
        <taxon>Pseudomonadati</taxon>
        <taxon>Pseudomonadota</taxon>
        <taxon>Alphaproteobacteria</taxon>
        <taxon>Hyphomicrobiales</taxon>
        <taxon>Methylobacteriaceae</taxon>
        <taxon>Methylobacterium</taxon>
    </lineage>
</organism>
<dbReference type="RefSeq" id="WP_238280545.1">
    <property type="nucleotide sequence ID" value="NZ_BPQL01000087.1"/>
</dbReference>
<evidence type="ECO:0000313" key="1">
    <source>
        <dbReference type="EMBL" id="MET3695165.1"/>
    </source>
</evidence>
<gene>
    <name evidence="1" type="ORF">ABID43_004731</name>
</gene>
<proteinExistence type="predicted"/>
<sequence length="129" mass="13262">MRITRSDLAACRAVIAVAALYALALQSVLGGLIGYRSMDPAHSLCLPEARLQEAGTAEEPAQPVAPIHLHLACCTAAQAVAPLAAPLLVATAILWPVRPARTIVWPPEIAAAPRAPPGISASARAPPVV</sequence>
<evidence type="ECO:0008006" key="3">
    <source>
        <dbReference type="Google" id="ProtNLM"/>
    </source>
</evidence>
<dbReference type="EMBL" id="JBEPMM010000023">
    <property type="protein sequence ID" value="MET3695165.1"/>
    <property type="molecule type" value="Genomic_DNA"/>
</dbReference>
<evidence type="ECO:0000313" key="2">
    <source>
        <dbReference type="Proteomes" id="UP001549145"/>
    </source>
</evidence>
<dbReference type="Proteomes" id="UP001549145">
    <property type="component" value="Unassembled WGS sequence"/>
</dbReference>
<accession>A0ABV2LEC8</accession>
<comment type="caution">
    <text evidence="1">The sequence shown here is derived from an EMBL/GenBank/DDBJ whole genome shotgun (WGS) entry which is preliminary data.</text>
</comment>
<keyword evidence="2" id="KW-1185">Reference proteome</keyword>
<name>A0ABV2LEC8_9HYPH</name>
<reference evidence="1 2" key="1">
    <citation type="submission" date="2024-06" db="EMBL/GenBank/DDBJ databases">
        <title>Genomic Encyclopedia of Type Strains, Phase IV (KMG-IV): sequencing the most valuable type-strain genomes for metagenomic binning, comparative biology and taxonomic classification.</title>
        <authorList>
            <person name="Goeker M."/>
        </authorList>
    </citation>
    <scope>NUCLEOTIDE SEQUENCE [LARGE SCALE GENOMIC DNA]</scope>
    <source>
        <strain evidence="1 2">DSM 21331</strain>
    </source>
</reference>
<protein>
    <recommendedName>
        <fullName evidence="3">DUF2946 domain-containing protein</fullName>
    </recommendedName>
</protein>